<evidence type="ECO:0000313" key="2">
    <source>
        <dbReference type="Proteomes" id="UP000201058"/>
    </source>
</evidence>
<name>A0A0B4VFF8_9VIRU</name>
<gene>
    <name evidence="1" type="primary">vlf-1</name>
    <name evidence="1" type="ORF">TONV_065</name>
</gene>
<organism evidence="1 2">
    <name type="scientific">Tipula oleracea nudivirus</name>
    <dbReference type="NCBI Taxonomy" id="1546257"/>
    <lineage>
        <taxon>Viruses</taxon>
        <taxon>Viruses incertae sedis</taxon>
        <taxon>Naldaviricetes</taxon>
        <taxon>Lefavirales</taxon>
        <taxon>Nudiviridae</taxon>
        <taxon>Deltanudivirus</taxon>
        <taxon>Deltanudivirus tipoleraceae</taxon>
    </lineage>
</organism>
<accession>A0A0B4VFF8</accession>
<dbReference type="RefSeq" id="YP_009116712.1">
    <property type="nucleotide sequence ID" value="NC_026242.1"/>
</dbReference>
<sequence length="385" mass="44813">MSEPMDINLPSVGELSEEERLKINEILEELETELVPEQKLYKELEEFLETGLTPEQELYKERQLQYNKPENVFINKTKMRASSYRKHDYVRNRLKKLNIPFYNLNDDNITATMKNIEKALKSSNQNISKSYLSSIFSTLKHLNPQITKRAVDLGYTRINKNLLIKNGDTFIKDIELIITYCMEKIKMYFSEPNLIFRNSIPIVEANMYLAITLVLVLSLRSDEVVNLTIKYLNDVKDNKSVPLRIKYSTTSANLPKIEPLFTELYPYWLNIIASIHAYNNDTTNYEEVLKNEDLKIITCSIDAINKRIRQLYIMISGNSLKFHLGLKAIKRYTITKLINYNEPALAATLNRHKLQSTTYGYNVPNAQNALDVIYETELVVQEKEV</sequence>
<dbReference type="EMBL" id="KM610234">
    <property type="protein sequence ID" value="AJD20125.1"/>
    <property type="molecule type" value="Genomic_DNA"/>
</dbReference>
<keyword evidence="2" id="KW-1185">Reference proteome</keyword>
<dbReference type="Proteomes" id="UP000201058">
    <property type="component" value="Segment"/>
</dbReference>
<evidence type="ECO:0000313" key="1">
    <source>
        <dbReference type="EMBL" id="AJD20125.1"/>
    </source>
</evidence>
<dbReference type="GeneID" id="22921779"/>
<dbReference type="KEGG" id="vg:22921779"/>
<reference evidence="1 2" key="1">
    <citation type="journal article" date="2015" name="J. Virol.">
        <title>The genome of the nucleopolyhedrosis-causing virus from Tipula oleracea sheds new light on the Nudiviridae family.</title>
        <authorList>
            <person name="Bezier A."/>
            <person name="Theze J."/>
            <person name="Gavory F."/>
            <person name="Gaillard J."/>
            <person name="Poulain J."/>
            <person name="Drezen J.M."/>
            <person name="Herniou E.A."/>
        </authorList>
    </citation>
    <scope>NUCLEOTIDE SEQUENCE [LARGE SCALE GENOMIC DNA]</scope>
    <source>
        <strain evidence="1">35</strain>
    </source>
</reference>
<protein>
    <submittedName>
        <fullName evidence="1">VLF-1</fullName>
    </submittedName>
</protein>
<proteinExistence type="predicted"/>